<dbReference type="EMBL" id="JBBMFA010000074">
    <property type="protein sequence ID" value="MEQ2519926.1"/>
    <property type="molecule type" value="Genomic_DNA"/>
</dbReference>
<comment type="caution">
    <text evidence="1">The sequence shown here is derived from an EMBL/GenBank/DDBJ whole genome shotgun (WGS) entry which is preliminary data.</text>
</comment>
<evidence type="ECO:0008006" key="3">
    <source>
        <dbReference type="Google" id="ProtNLM"/>
    </source>
</evidence>
<sequence length="63" mass="7788">MLPCKSHCDRYCENCHKHCAVWDEMQRQNRADRQRRKAYLDYYNDLYDTIIRQCYALTPKPCR</sequence>
<reference evidence="1 2" key="1">
    <citation type="submission" date="2024-03" db="EMBL/GenBank/DDBJ databases">
        <title>Human intestinal bacterial collection.</title>
        <authorList>
            <person name="Pauvert C."/>
            <person name="Hitch T.C.A."/>
            <person name="Clavel T."/>
        </authorList>
    </citation>
    <scope>NUCLEOTIDE SEQUENCE [LARGE SCALE GENOMIC DNA]</scope>
    <source>
        <strain evidence="1 2">CLA-JM-H11</strain>
    </source>
</reference>
<evidence type="ECO:0000313" key="2">
    <source>
        <dbReference type="Proteomes" id="UP001477672"/>
    </source>
</evidence>
<keyword evidence="2" id="KW-1185">Reference proteome</keyword>
<proteinExistence type="predicted"/>
<name>A0ABV1GDL0_9FIRM</name>
<evidence type="ECO:0000313" key="1">
    <source>
        <dbReference type="EMBL" id="MEQ2519926.1"/>
    </source>
</evidence>
<gene>
    <name evidence="1" type="ORF">WMO24_05690</name>
</gene>
<protein>
    <recommendedName>
        <fullName evidence="3">DUF3795 domain-containing protein</fullName>
    </recommendedName>
</protein>
<organism evidence="1 2">
    <name type="scientific">Ruthenibacterium intestinale</name>
    <dbReference type="NCBI Taxonomy" id="3133163"/>
    <lineage>
        <taxon>Bacteria</taxon>
        <taxon>Bacillati</taxon>
        <taxon>Bacillota</taxon>
        <taxon>Clostridia</taxon>
        <taxon>Eubacteriales</taxon>
        <taxon>Oscillospiraceae</taxon>
        <taxon>Ruthenibacterium</taxon>
    </lineage>
</organism>
<dbReference type="RefSeq" id="WP_349215357.1">
    <property type="nucleotide sequence ID" value="NZ_JBBMFA010000074.1"/>
</dbReference>
<dbReference type="Proteomes" id="UP001477672">
    <property type="component" value="Unassembled WGS sequence"/>
</dbReference>
<accession>A0ABV1GDL0</accession>